<sequence length="125" mass="14685">MSSFNNYEPIYKQLMDRICSDIIRGSRQAGEKLPSVREFAVDVGVNMNTIQRVYQELERIGIVETKRGQGTFVTENINEIDQQRTVMKKQYVKEFIRNMKSMGYTVEEMMESIQEVEESRDDSNR</sequence>
<dbReference type="EMBL" id="JAWDIQ010000001">
    <property type="protein sequence ID" value="MDY0408744.1"/>
    <property type="molecule type" value="Genomic_DNA"/>
</dbReference>
<organism evidence="5 6">
    <name type="scientific">Paracerasibacillus soli</name>
    <dbReference type="NCBI Taxonomy" id="480284"/>
    <lineage>
        <taxon>Bacteria</taxon>
        <taxon>Bacillati</taxon>
        <taxon>Bacillota</taxon>
        <taxon>Bacilli</taxon>
        <taxon>Bacillales</taxon>
        <taxon>Bacillaceae</taxon>
        <taxon>Paracerasibacillus</taxon>
    </lineage>
</organism>
<dbReference type="Gene3D" id="1.10.10.10">
    <property type="entry name" value="Winged helix-like DNA-binding domain superfamily/Winged helix DNA-binding domain"/>
    <property type="match status" value="1"/>
</dbReference>
<proteinExistence type="predicted"/>
<evidence type="ECO:0000256" key="1">
    <source>
        <dbReference type="ARBA" id="ARBA00023015"/>
    </source>
</evidence>
<accession>A0ABU5CQX1</accession>
<keyword evidence="6" id="KW-1185">Reference proteome</keyword>
<dbReference type="PANTHER" id="PTHR38445:SF6">
    <property type="entry name" value="GNTR-FAMILY TRANSCRIPTIONAL REGULATOR"/>
    <property type="match status" value="1"/>
</dbReference>
<protein>
    <submittedName>
        <fullName evidence="5">GntR family transcriptional regulator</fullName>
    </submittedName>
</protein>
<dbReference type="PANTHER" id="PTHR38445">
    <property type="entry name" value="HTH-TYPE TRANSCRIPTIONAL REPRESSOR YTRA"/>
    <property type="match status" value="1"/>
</dbReference>
<keyword evidence="3" id="KW-0804">Transcription</keyword>
<dbReference type="PROSITE" id="PS50949">
    <property type="entry name" value="HTH_GNTR"/>
    <property type="match status" value="1"/>
</dbReference>
<dbReference type="SMART" id="SM00345">
    <property type="entry name" value="HTH_GNTR"/>
    <property type="match status" value="1"/>
</dbReference>
<evidence type="ECO:0000256" key="2">
    <source>
        <dbReference type="ARBA" id="ARBA00023125"/>
    </source>
</evidence>
<dbReference type="SUPFAM" id="SSF46785">
    <property type="entry name" value="Winged helix' DNA-binding domain"/>
    <property type="match status" value="1"/>
</dbReference>
<gene>
    <name evidence="5" type="ORF">RWD45_09510</name>
</gene>
<dbReference type="InterPro" id="IPR000524">
    <property type="entry name" value="Tscrpt_reg_HTH_GntR"/>
</dbReference>
<reference evidence="5 6" key="1">
    <citation type="submission" date="2023-10" db="EMBL/GenBank/DDBJ databases">
        <title>Virgibacillus soli CC-YMP-6 genome.</title>
        <authorList>
            <person name="Miliotis G."/>
            <person name="Sengupta P."/>
            <person name="Hameed A."/>
            <person name="Chuvochina M."/>
            <person name="Mcdonagh F."/>
            <person name="Simpson A.C."/>
            <person name="Singh N.K."/>
            <person name="Rekha P.D."/>
            <person name="Raman K."/>
            <person name="Hugenholtz P."/>
            <person name="Venkateswaran K."/>
        </authorList>
    </citation>
    <scope>NUCLEOTIDE SEQUENCE [LARGE SCALE GENOMIC DNA]</scope>
    <source>
        <strain evidence="5 6">CC-YMP-6</strain>
    </source>
</reference>
<dbReference type="RefSeq" id="WP_320379826.1">
    <property type="nucleotide sequence ID" value="NZ_JAWDIQ010000001.1"/>
</dbReference>
<evidence type="ECO:0000256" key="3">
    <source>
        <dbReference type="ARBA" id="ARBA00023163"/>
    </source>
</evidence>
<dbReference type="InterPro" id="IPR036390">
    <property type="entry name" value="WH_DNA-bd_sf"/>
</dbReference>
<dbReference type="CDD" id="cd07377">
    <property type="entry name" value="WHTH_GntR"/>
    <property type="match status" value="1"/>
</dbReference>
<dbReference type="InterPro" id="IPR036388">
    <property type="entry name" value="WH-like_DNA-bd_sf"/>
</dbReference>
<feature type="domain" description="HTH gntR-type" evidence="4">
    <location>
        <begin position="8"/>
        <end position="76"/>
    </location>
</feature>
<dbReference type="Proteomes" id="UP001275315">
    <property type="component" value="Unassembled WGS sequence"/>
</dbReference>
<comment type="caution">
    <text evidence="5">The sequence shown here is derived from an EMBL/GenBank/DDBJ whole genome shotgun (WGS) entry which is preliminary data.</text>
</comment>
<keyword evidence="2" id="KW-0238">DNA-binding</keyword>
<evidence type="ECO:0000259" key="4">
    <source>
        <dbReference type="PROSITE" id="PS50949"/>
    </source>
</evidence>
<keyword evidence="1" id="KW-0805">Transcription regulation</keyword>
<dbReference type="Pfam" id="PF00392">
    <property type="entry name" value="GntR"/>
    <property type="match status" value="1"/>
</dbReference>
<evidence type="ECO:0000313" key="6">
    <source>
        <dbReference type="Proteomes" id="UP001275315"/>
    </source>
</evidence>
<evidence type="ECO:0000313" key="5">
    <source>
        <dbReference type="EMBL" id="MDY0408744.1"/>
    </source>
</evidence>
<name>A0ABU5CQX1_9BACI</name>